<dbReference type="AlphaFoldDB" id="A0A319D3M5"/>
<name>A0A319D3M5_9EURO</name>
<sequence length="243" mass="26762">MPGLPPTGSLALSGQEVVLEPLPDLDIGPETTTSSARHNLHFAGKLRLWSNFVIDALNHHAIYQWSSGPVITKDPAPLVPHSLSHEQVTVGDENGAQGRFNQLFGDYKSCVIQKSTRKTPDTMIRTTGGHPLAVGEIKTPWVDEHSFSLAMRNGQIAMYMEILELKYAYMTTYNETMFFCQEDIVGQTILLYSDVIRHDSAYVPGLSATVRQCFFYLAALGAETSSHTTSPSRTTGWVTSIAD</sequence>
<dbReference type="EMBL" id="KZ825932">
    <property type="protein sequence ID" value="PYH91864.1"/>
    <property type="molecule type" value="Genomic_DNA"/>
</dbReference>
<protein>
    <submittedName>
        <fullName evidence="1">Uncharacterized protein</fullName>
    </submittedName>
</protein>
<dbReference type="VEuPathDB" id="FungiDB:BO71DRAFT_421253"/>
<accession>A0A319D3M5</accession>
<keyword evidence="2" id="KW-1185">Reference proteome</keyword>
<dbReference type="Proteomes" id="UP000247810">
    <property type="component" value="Unassembled WGS sequence"/>
</dbReference>
<proteinExistence type="predicted"/>
<gene>
    <name evidence="1" type="ORF">BO71DRAFT_421253</name>
</gene>
<evidence type="ECO:0000313" key="1">
    <source>
        <dbReference type="EMBL" id="PYH91864.1"/>
    </source>
</evidence>
<reference evidence="1 2" key="1">
    <citation type="submission" date="2018-02" db="EMBL/GenBank/DDBJ databases">
        <title>The genomes of Aspergillus section Nigri reveals drivers in fungal speciation.</title>
        <authorList>
            <consortium name="DOE Joint Genome Institute"/>
            <person name="Vesth T.C."/>
            <person name="Nybo J."/>
            <person name="Theobald S."/>
            <person name="Brandl J."/>
            <person name="Frisvad J.C."/>
            <person name="Nielsen K.F."/>
            <person name="Lyhne E.K."/>
            <person name="Kogle M.E."/>
            <person name="Kuo A."/>
            <person name="Riley R."/>
            <person name="Clum A."/>
            <person name="Nolan M."/>
            <person name="Lipzen A."/>
            <person name="Salamov A."/>
            <person name="Henrissat B."/>
            <person name="Wiebenga A."/>
            <person name="De vries R.P."/>
            <person name="Grigoriev I.V."/>
            <person name="Mortensen U.H."/>
            <person name="Andersen M.R."/>
            <person name="Baker S.E."/>
        </authorList>
    </citation>
    <scope>NUCLEOTIDE SEQUENCE [LARGE SCALE GENOMIC DNA]</scope>
    <source>
        <strain evidence="1 2">CBS 707.79</strain>
    </source>
</reference>
<dbReference type="OrthoDB" id="2156052at2759"/>
<organism evidence="1 2">
    <name type="scientific">Aspergillus ellipticus CBS 707.79</name>
    <dbReference type="NCBI Taxonomy" id="1448320"/>
    <lineage>
        <taxon>Eukaryota</taxon>
        <taxon>Fungi</taxon>
        <taxon>Dikarya</taxon>
        <taxon>Ascomycota</taxon>
        <taxon>Pezizomycotina</taxon>
        <taxon>Eurotiomycetes</taxon>
        <taxon>Eurotiomycetidae</taxon>
        <taxon>Eurotiales</taxon>
        <taxon>Aspergillaceae</taxon>
        <taxon>Aspergillus</taxon>
        <taxon>Aspergillus subgen. Circumdati</taxon>
    </lineage>
</organism>
<evidence type="ECO:0000313" key="2">
    <source>
        <dbReference type="Proteomes" id="UP000247810"/>
    </source>
</evidence>